<dbReference type="NCBIfam" id="TIGR02402">
    <property type="entry name" value="trehalose_TreZ"/>
    <property type="match status" value="1"/>
</dbReference>
<keyword evidence="9 14" id="KW-0326">Glycosidase</keyword>
<dbReference type="InParanoid" id="W0RGC4"/>
<evidence type="ECO:0000256" key="9">
    <source>
        <dbReference type="ARBA" id="ARBA00023295"/>
    </source>
</evidence>
<comment type="pathway">
    <text evidence="2 14">Glycan biosynthesis; trehalose biosynthesis.</text>
</comment>
<dbReference type="InterPro" id="IPR017853">
    <property type="entry name" value="GH"/>
</dbReference>
<evidence type="ECO:0000313" key="19">
    <source>
        <dbReference type="EMBL" id="AHG89487.1"/>
    </source>
</evidence>
<keyword evidence="6" id="KW-0963">Cytoplasm</keyword>
<evidence type="ECO:0000256" key="10">
    <source>
        <dbReference type="ARBA" id="ARBA00032057"/>
    </source>
</evidence>
<dbReference type="Gene3D" id="2.60.40.10">
    <property type="entry name" value="Immunoglobulins"/>
    <property type="match status" value="1"/>
</dbReference>
<sequence length="616" mass="67528">MWAPHARDVALRLYDTRGDALRDVPLEPLDRGEFAIDVPGVRAGADYALVLDGGDALPDPASRWQPRGVHGPSRVVDPAAFRWTDAAWQGLARPADYVIYELHVGTFTDAGTFDAAIAHLAELRALGVTAIEIMPVAEFPGDRNWGYDGVHLYAPSRAYGGPDALRRLVDAAHAHGIAVVLDVVYNHVGPEGNYLERFGPYFTDRYQTPWGRAVNYDGPGADGVRRHVIENACYWVEEFHVDALRLDAIHGIYDFGARHVLAELTDGVHALAESLGRRVHLIAESDLSDPRVVRPTSEHGLGFDAQWADDLHHAVHVALTGESAGYYADFARYGSSHADNAETVETTIDECRGRAVAALIAALRAPFVYDGRYAPSRDRVFGASAEGIPRERFVVCSQNHDQIGNRAHGDRLATLVGLAQQKLAAAIVLLSGYVPMLFMGEEYGETRPFQYFVSHSDADLVHAVREGRRREFAEFAWSGEVPDPVDEATFRRSTLDRSVRRRAPHAQLQALYRDLLAIRAREPALRPDGARVRVDGDADRGWVRVTFGDACCAVFNLGAEPRVVPLPEIRGAWRGILSTDDVAYGGAGATCVREGPRGDAVRLAPFTAELFAHDDA</sequence>
<evidence type="ECO:0000256" key="8">
    <source>
        <dbReference type="ARBA" id="ARBA00023277"/>
    </source>
</evidence>
<dbReference type="InterPro" id="IPR014756">
    <property type="entry name" value="Ig_E-set"/>
</dbReference>
<feature type="binding site" evidence="16">
    <location>
        <begin position="400"/>
        <end position="405"/>
    </location>
    <ligand>
        <name>substrate</name>
    </ligand>
</feature>
<feature type="domain" description="Glycosyl hydrolase family 13 catalytic" evidence="18">
    <location>
        <begin position="101"/>
        <end position="468"/>
    </location>
</feature>
<feature type="active site" description="Proton donor" evidence="15">
    <location>
        <position position="284"/>
    </location>
</feature>
<evidence type="ECO:0000256" key="2">
    <source>
        <dbReference type="ARBA" id="ARBA00005199"/>
    </source>
</evidence>
<dbReference type="Proteomes" id="UP000019151">
    <property type="component" value="Chromosome"/>
</dbReference>
<dbReference type="Gene3D" id="3.20.20.80">
    <property type="entry name" value="Glycosidases"/>
    <property type="match status" value="1"/>
</dbReference>
<dbReference type="eggNOG" id="COG0296">
    <property type="taxonomic scope" value="Bacteria"/>
</dbReference>
<dbReference type="GO" id="GO:0005737">
    <property type="term" value="C:cytoplasm"/>
    <property type="evidence" value="ECO:0007669"/>
    <property type="project" value="UniProtKB-SubCell"/>
</dbReference>
<protein>
    <recommendedName>
        <fullName evidence="5 13">Malto-oligosyltrehalose trehalohydrolase</fullName>
        <shortName evidence="14">MTHase</shortName>
        <ecNumber evidence="4 13">3.2.1.141</ecNumber>
    </recommendedName>
    <alternativeName>
        <fullName evidence="11 14">4-alpha-D-((1-&gt;4)-alpha-D-glucano)trehalose trehalohydrolase</fullName>
    </alternativeName>
    <alternativeName>
        <fullName evidence="10 14">Maltooligosyl trehalose trehalohydrolase</fullName>
    </alternativeName>
</protein>
<evidence type="ECO:0000256" key="6">
    <source>
        <dbReference type="ARBA" id="ARBA00022490"/>
    </source>
</evidence>
<evidence type="ECO:0000256" key="7">
    <source>
        <dbReference type="ARBA" id="ARBA00022801"/>
    </source>
</evidence>
<keyword evidence="7 14" id="KW-0378">Hydrolase</keyword>
<evidence type="ECO:0000256" key="12">
    <source>
        <dbReference type="ARBA" id="ARBA00034013"/>
    </source>
</evidence>
<name>W0RGC4_9BACT</name>
<dbReference type="PATRIC" id="fig|861299.3.peg.1985"/>
<feature type="site" description="Transition state stabilizer" evidence="17">
    <location>
        <position position="401"/>
    </location>
</feature>
<dbReference type="InterPro" id="IPR044901">
    <property type="entry name" value="Trehalose_TreZ_E-set_sf"/>
</dbReference>
<dbReference type="PANTHER" id="PTHR43651">
    <property type="entry name" value="1,4-ALPHA-GLUCAN-BRANCHING ENZYME"/>
    <property type="match status" value="1"/>
</dbReference>
<dbReference type="InterPro" id="IPR006047">
    <property type="entry name" value="GH13_cat_dom"/>
</dbReference>
<dbReference type="HOGENOM" id="CLU_020726_2_0_0"/>
<comment type="subcellular location">
    <subcellularLocation>
        <location evidence="1 15">Cytoplasm</location>
    </subcellularLocation>
</comment>
<evidence type="ECO:0000256" key="11">
    <source>
        <dbReference type="ARBA" id="ARBA00033284"/>
    </source>
</evidence>
<evidence type="ECO:0000256" key="3">
    <source>
        <dbReference type="ARBA" id="ARBA00008061"/>
    </source>
</evidence>
<organism evidence="19 20">
    <name type="scientific">Gemmatirosa kalamazoonensis</name>
    <dbReference type="NCBI Taxonomy" id="861299"/>
    <lineage>
        <taxon>Bacteria</taxon>
        <taxon>Pseudomonadati</taxon>
        <taxon>Gemmatimonadota</taxon>
        <taxon>Gemmatimonadia</taxon>
        <taxon>Gemmatimonadales</taxon>
        <taxon>Gemmatimonadaceae</taxon>
        <taxon>Gemmatirosa</taxon>
    </lineage>
</organism>
<evidence type="ECO:0000259" key="18">
    <source>
        <dbReference type="SMART" id="SM00642"/>
    </source>
</evidence>
<keyword evidence="20" id="KW-1185">Reference proteome</keyword>
<evidence type="ECO:0000256" key="5">
    <source>
        <dbReference type="ARBA" id="ARBA00015938"/>
    </source>
</evidence>
<comment type="catalytic activity">
    <reaction evidence="12 14">
        <text>hydrolysis of (1-&gt;4)-alpha-D-glucosidic linkage in 4-alpha-D-[(1-&gt;4)-alpha-D-glucanosyl]n trehalose to yield trehalose and (1-&gt;4)-alpha-D-glucan.</text>
        <dbReference type="EC" id="3.2.1.141"/>
    </reaction>
</comment>
<dbReference type="STRING" id="861299.J421_1950"/>
<dbReference type="EC" id="3.2.1.141" evidence="4 13"/>
<dbReference type="CDD" id="cd11325">
    <property type="entry name" value="AmyAc_GTHase"/>
    <property type="match status" value="1"/>
</dbReference>
<dbReference type="CDD" id="cd02853">
    <property type="entry name" value="E_set_MTHase_like_N"/>
    <property type="match status" value="1"/>
</dbReference>
<evidence type="ECO:0000256" key="1">
    <source>
        <dbReference type="ARBA" id="ARBA00004496"/>
    </source>
</evidence>
<dbReference type="InterPro" id="IPR012768">
    <property type="entry name" value="Trehalose_TreZ"/>
</dbReference>
<feature type="active site" description="Nucleophile" evidence="15">
    <location>
        <position position="247"/>
    </location>
</feature>
<dbReference type="GO" id="GO:0005992">
    <property type="term" value="P:trehalose biosynthetic process"/>
    <property type="evidence" value="ECO:0007669"/>
    <property type="project" value="UniProtKB-UniRule"/>
</dbReference>
<feature type="binding site" evidence="16">
    <location>
        <begin position="309"/>
        <end position="313"/>
    </location>
    <ligand>
        <name>substrate</name>
    </ligand>
</feature>
<dbReference type="AlphaFoldDB" id="W0RGC4"/>
<gene>
    <name evidence="19" type="ORF">J421_1950</name>
</gene>
<dbReference type="SUPFAM" id="SSF81296">
    <property type="entry name" value="E set domains"/>
    <property type="match status" value="1"/>
</dbReference>
<evidence type="ECO:0000256" key="17">
    <source>
        <dbReference type="PIRSR" id="PIRSR006337-3"/>
    </source>
</evidence>
<evidence type="ECO:0000256" key="14">
    <source>
        <dbReference type="PIRNR" id="PIRNR006337"/>
    </source>
</evidence>
<evidence type="ECO:0000256" key="13">
    <source>
        <dbReference type="NCBIfam" id="TIGR02402"/>
    </source>
</evidence>
<evidence type="ECO:0000256" key="4">
    <source>
        <dbReference type="ARBA" id="ARBA00012268"/>
    </source>
</evidence>
<keyword evidence="8" id="KW-0119">Carbohydrate metabolism</keyword>
<dbReference type="GO" id="GO:0033942">
    <property type="term" value="F:4-alpha-D-(1-&gt;4)-alpha-D-glucanotrehalose trehalohydrolase activity"/>
    <property type="evidence" value="ECO:0007669"/>
    <property type="project" value="UniProtKB-EC"/>
</dbReference>
<dbReference type="PANTHER" id="PTHR43651:SF11">
    <property type="entry name" value="MALTO-OLIGOSYLTREHALOSE TREHALOHYDROLASE"/>
    <property type="match status" value="1"/>
</dbReference>
<dbReference type="Pfam" id="PF00128">
    <property type="entry name" value="Alpha-amylase"/>
    <property type="match status" value="1"/>
</dbReference>
<dbReference type="KEGG" id="gba:J421_1950"/>
<dbReference type="SUPFAM" id="SSF51445">
    <property type="entry name" value="(Trans)glycosidases"/>
    <property type="match status" value="1"/>
</dbReference>
<accession>W0RGC4</accession>
<evidence type="ECO:0000256" key="15">
    <source>
        <dbReference type="PIRSR" id="PIRSR006337-1"/>
    </source>
</evidence>
<dbReference type="Gene3D" id="1.10.10.760">
    <property type="entry name" value="E-set domains of sugar-utilizing enzymes"/>
    <property type="match status" value="1"/>
</dbReference>
<proteinExistence type="inferred from homology"/>
<feature type="binding site" evidence="16">
    <location>
        <begin position="245"/>
        <end position="250"/>
    </location>
    <ligand>
        <name>substrate</name>
    </ligand>
</feature>
<dbReference type="InterPro" id="IPR013783">
    <property type="entry name" value="Ig-like_fold"/>
</dbReference>
<dbReference type="PIRSF" id="PIRSF006337">
    <property type="entry name" value="Trehalose_TreZ"/>
    <property type="match status" value="1"/>
</dbReference>
<reference evidence="19 20" key="1">
    <citation type="journal article" date="2014" name="Genome Announc.">
        <title>Genome Sequence and Methylome of Soil Bacterium Gemmatirosa kalamazoonensis KBS708T, a Member of the Rarely Cultivated Gemmatimonadetes Phylum.</title>
        <authorList>
            <person name="Debruyn J.M."/>
            <person name="Radosevich M."/>
            <person name="Wommack K.E."/>
            <person name="Polson S.W."/>
            <person name="Hauser L.J."/>
            <person name="Fawaz M.N."/>
            <person name="Korlach J."/>
            <person name="Tsai Y.C."/>
        </authorList>
    </citation>
    <scope>NUCLEOTIDE SEQUENCE [LARGE SCALE GENOMIC DNA]</scope>
    <source>
        <strain evidence="19 20">KBS708</strain>
    </source>
</reference>
<evidence type="ECO:0000256" key="16">
    <source>
        <dbReference type="PIRSR" id="PIRSR006337-2"/>
    </source>
</evidence>
<evidence type="ECO:0000313" key="20">
    <source>
        <dbReference type="Proteomes" id="UP000019151"/>
    </source>
</evidence>
<dbReference type="UniPathway" id="UPA00299"/>
<comment type="similarity">
    <text evidence="3 14">Belongs to the glycosyl hydrolase 13 family.</text>
</comment>
<dbReference type="EMBL" id="CP007128">
    <property type="protein sequence ID" value="AHG89487.1"/>
    <property type="molecule type" value="Genomic_DNA"/>
</dbReference>
<dbReference type="SMART" id="SM00642">
    <property type="entry name" value="Aamy"/>
    <property type="match status" value="1"/>
</dbReference>